<evidence type="ECO:0000256" key="4">
    <source>
        <dbReference type="ARBA" id="ARBA00022723"/>
    </source>
</evidence>
<dbReference type="SFLD" id="SFLDS00005">
    <property type="entry name" value="Isoprenoid_Synthase_Type_I"/>
    <property type="match status" value="1"/>
</dbReference>
<dbReference type="InterPro" id="IPR000092">
    <property type="entry name" value="Polyprenyl_synt"/>
</dbReference>
<comment type="similarity">
    <text evidence="2 6">Belongs to the FPP/GGPP synthase family.</text>
</comment>
<protein>
    <submittedName>
        <fullName evidence="7">Polyprenyl synthetase family protein</fullName>
    </submittedName>
</protein>
<keyword evidence="4" id="KW-0479">Metal-binding</keyword>
<keyword evidence="8" id="KW-1185">Reference proteome</keyword>
<comment type="cofactor">
    <cofactor evidence="1">
        <name>Mg(2+)</name>
        <dbReference type="ChEBI" id="CHEBI:18420"/>
    </cofactor>
</comment>
<evidence type="ECO:0000313" key="7">
    <source>
        <dbReference type="EMBL" id="BEH02859.1"/>
    </source>
</evidence>
<dbReference type="Gene3D" id="1.10.600.10">
    <property type="entry name" value="Farnesyl Diphosphate Synthase"/>
    <property type="match status" value="1"/>
</dbReference>
<dbReference type="InterPro" id="IPR033749">
    <property type="entry name" value="Polyprenyl_synt_CS"/>
</dbReference>
<dbReference type="GO" id="GO:0008299">
    <property type="term" value="P:isoprenoid biosynthetic process"/>
    <property type="evidence" value="ECO:0007669"/>
    <property type="project" value="InterPro"/>
</dbReference>
<keyword evidence="5" id="KW-0460">Magnesium</keyword>
<gene>
    <name evidence="7" type="ORF">brsh051_21400</name>
</gene>
<evidence type="ECO:0000313" key="8">
    <source>
        <dbReference type="Proteomes" id="UP001431656"/>
    </source>
</evidence>
<dbReference type="CDD" id="cd00685">
    <property type="entry name" value="Trans_IPPS_HT"/>
    <property type="match status" value="1"/>
</dbReference>
<dbReference type="Pfam" id="PF00348">
    <property type="entry name" value="polyprenyl_synt"/>
    <property type="match status" value="1"/>
</dbReference>
<dbReference type="AlphaFoldDB" id="A0AAN0MI13"/>
<name>A0AAN0MI13_9ACTN</name>
<dbReference type="EMBL" id="AP028056">
    <property type="protein sequence ID" value="BEH02859.1"/>
    <property type="molecule type" value="Genomic_DNA"/>
</dbReference>
<evidence type="ECO:0000256" key="1">
    <source>
        <dbReference type="ARBA" id="ARBA00001946"/>
    </source>
</evidence>
<dbReference type="GO" id="GO:0046872">
    <property type="term" value="F:metal ion binding"/>
    <property type="evidence" value="ECO:0007669"/>
    <property type="project" value="UniProtKB-KW"/>
</dbReference>
<dbReference type="GO" id="GO:0004659">
    <property type="term" value="F:prenyltransferase activity"/>
    <property type="evidence" value="ECO:0007669"/>
    <property type="project" value="InterPro"/>
</dbReference>
<evidence type="ECO:0000256" key="3">
    <source>
        <dbReference type="ARBA" id="ARBA00022679"/>
    </source>
</evidence>
<evidence type="ECO:0000256" key="5">
    <source>
        <dbReference type="ARBA" id="ARBA00022842"/>
    </source>
</evidence>
<evidence type="ECO:0000256" key="6">
    <source>
        <dbReference type="RuleBase" id="RU004466"/>
    </source>
</evidence>
<reference evidence="7" key="1">
    <citation type="journal article" date="2024" name="Int. J. Syst. Evol. Microbiol.">
        <title>Brooklawnia propionicigenes sp. nov., a facultatively anaerobic, propionate-producing bacterium isolated from a methanogenic reactor treating waste from cattle farms.</title>
        <authorList>
            <person name="Akita Y."/>
            <person name="Ueki A."/>
            <person name="Tonouchi A."/>
            <person name="Sugawara Y."/>
            <person name="Honma S."/>
            <person name="Kaku N."/>
            <person name="Ueki K."/>
        </authorList>
    </citation>
    <scope>NUCLEOTIDE SEQUENCE</scope>
    <source>
        <strain evidence="7">SH051</strain>
    </source>
</reference>
<evidence type="ECO:0000256" key="2">
    <source>
        <dbReference type="ARBA" id="ARBA00006706"/>
    </source>
</evidence>
<sequence>MADELFAQTVAETLALIEDRLMEATVSQYSFVTEAAQHIVSAGGKRFRPALVVTAAHLGSDFDLDEVIGAALVMELTHVASLYHDDVMDEADLRRGVSSANNRYGNSTAILVGDYLFARASREVARLGPEYVDLQAQTFAELVEGQMAETTGPLAGEDPIDHHFKVLAGKTASLIRASALFGGMVGGVSDLALDALGRFGFEIGMVFQLSDDLIDIVSDTTGKTPGTDLREGIPTLPTLLLASSPAVGDHELAERIAAGLDDDGDLAEALAALRASAVIDQTRSEIARRASVARDYLTPLPAGPAKDMLDRLCDEVVTRSS</sequence>
<dbReference type="Proteomes" id="UP001431656">
    <property type="component" value="Chromosome"/>
</dbReference>
<organism evidence="7 8">
    <name type="scientific">Brooklawnia propionicigenes</name>
    <dbReference type="NCBI Taxonomy" id="3041175"/>
    <lineage>
        <taxon>Bacteria</taxon>
        <taxon>Bacillati</taxon>
        <taxon>Actinomycetota</taxon>
        <taxon>Actinomycetes</taxon>
        <taxon>Propionibacteriales</taxon>
        <taxon>Propionibacteriaceae</taxon>
        <taxon>Brooklawnia</taxon>
    </lineage>
</organism>
<accession>A0AAN0MI13</accession>
<dbReference type="PANTHER" id="PTHR12001:SF69">
    <property type="entry name" value="ALL TRANS-POLYPRENYL-DIPHOSPHATE SYNTHASE PDSS1"/>
    <property type="match status" value="1"/>
</dbReference>
<dbReference type="KEGG" id="broo:brsh051_21400"/>
<keyword evidence="3 6" id="KW-0808">Transferase</keyword>
<dbReference type="SUPFAM" id="SSF48576">
    <property type="entry name" value="Terpenoid synthases"/>
    <property type="match status" value="1"/>
</dbReference>
<dbReference type="RefSeq" id="WP_425332711.1">
    <property type="nucleotide sequence ID" value="NZ_AP028056.1"/>
</dbReference>
<proteinExistence type="inferred from homology"/>
<dbReference type="InterPro" id="IPR008949">
    <property type="entry name" value="Isoprenoid_synthase_dom_sf"/>
</dbReference>
<dbReference type="PROSITE" id="PS00444">
    <property type="entry name" value="POLYPRENYL_SYNTHASE_2"/>
    <property type="match status" value="1"/>
</dbReference>
<dbReference type="PANTHER" id="PTHR12001">
    <property type="entry name" value="GERANYLGERANYL PYROPHOSPHATE SYNTHASE"/>
    <property type="match status" value="1"/>
</dbReference>